<feature type="transmembrane region" description="Helical" evidence="1">
    <location>
        <begin position="85"/>
        <end position="109"/>
    </location>
</feature>
<evidence type="ECO:0000256" key="1">
    <source>
        <dbReference type="SAM" id="Phobius"/>
    </source>
</evidence>
<feature type="transmembrane region" description="Helical" evidence="1">
    <location>
        <begin position="154"/>
        <end position="175"/>
    </location>
</feature>
<dbReference type="AlphaFoldDB" id="A0A8S3YQX8"/>
<comment type="caution">
    <text evidence="2">The sequence shown here is derived from an EMBL/GenBank/DDBJ whole genome shotgun (WGS) entry which is preliminary data.</text>
</comment>
<dbReference type="Proteomes" id="UP000678393">
    <property type="component" value="Unassembled WGS sequence"/>
</dbReference>
<dbReference type="EMBL" id="CAJHNH020000668">
    <property type="protein sequence ID" value="CAG5119193.1"/>
    <property type="molecule type" value="Genomic_DNA"/>
</dbReference>
<organism evidence="2 3">
    <name type="scientific">Candidula unifasciata</name>
    <dbReference type="NCBI Taxonomy" id="100452"/>
    <lineage>
        <taxon>Eukaryota</taxon>
        <taxon>Metazoa</taxon>
        <taxon>Spiralia</taxon>
        <taxon>Lophotrochozoa</taxon>
        <taxon>Mollusca</taxon>
        <taxon>Gastropoda</taxon>
        <taxon>Heterobranchia</taxon>
        <taxon>Euthyneura</taxon>
        <taxon>Panpulmonata</taxon>
        <taxon>Eupulmonata</taxon>
        <taxon>Stylommatophora</taxon>
        <taxon>Helicina</taxon>
        <taxon>Helicoidea</taxon>
        <taxon>Geomitridae</taxon>
        <taxon>Candidula</taxon>
    </lineage>
</organism>
<feature type="transmembrane region" description="Helical" evidence="1">
    <location>
        <begin position="9"/>
        <end position="27"/>
    </location>
</feature>
<keyword evidence="1" id="KW-0812">Transmembrane</keyword>
<feature type="transmembrane region" description="Helical" evidence="1">
    <location>
        <begin position="121"/>
        <end position="142"/>
    </location>
</feature>
<dbReference type="OrthoDB" id="10650581at2759"/>
<evidence type="ECO:0000313" key="2">
    <source>
        <dbReference type="EMBL" id="CAG5119193.1"/>
    </source>
</evidence>
<protein>
    <recommendedName>
        <fullName evidence="4">Claudin</fullName>
    </recommendedName>
</protein>
<reference evidence="2" key="1">
    <citation type="submission" date="2021-04" db="EMBL/GenBank/DDBJ databases">
        <authorList>
            <consortium name="Molecular Ecology Group"/>
        </authorList>
    </citation>
    <scope>NUCLEOTIDE SEQUENCE</scope>
</reference>
<keyword evidence="1" id="KW-0472">Membrane</keyword>
<keyword evidence="1" id="KW-1133">Transmembrane helix</keyword>
<sequence length="182" mass="19266">MALHQGPSILVLAGLVSLLTGTVLHIVGQSTSEWFVVQSASSAVADLRKDSTIRSRLTIGLWKGCYSVECFAVTGMTAELKACEAFALLGICASLAAFCLAFYNFKLAISRKPQHEGVPTLVLWSSIVAALFILICLIVWGATIYDSRIGHTGYSLLLSIIGGLFIVIGGGLVFVGSVNNLT</sequence>
<dbReference type="Gene3D" id="1.20.140.150">
    <property type="match status" value="1"/>
</dbReference>
<evidence type="ECO:0000313" key="3">
    <source>
        <dbReference type="Proteomes" id="UP000678393"/>
    </source>
</evidence>
<gene>
    <name evidence="2" type="ORF">CUNI_LOCUS4751</name>
</gene>
<proteinExistence type="predicted"/>
<keyword evidence="3" id="KW-1185">Reference proteome</keyword>
<name>A0A8S3YQX8_9EUPU</name>
<evidence type="ECO:0008006" key="4">
    <source>
        <dbReference type="Google" id="ProtNLM"/>
    </source>
</evidence>
<accession>A0A8S3YQX8</accession>